<dbReference type="Proteomes" id="UP001157353">
    <property type="component" value="Unassembled WGS sequence"/>
</dbReference>
<proteinExistence type="predicted"/>
<sequence>MILEGKTTPTFCTSAAFTTGIEIIATANVAAFKKVFILFCSIEKINYKLKKQAFQALKK</sequence>
<evidence type="ECO:0000313" key="2">
    <source>
        <dbReference type="Proteomes" id="UP001157353"/>
    </source>
</evidence>
<accession>A0ABQ6DW82</accession>
<comment type="caution">
    <text evidence="1">The sequence shown here is derived from an EMBL/GenBank/DDBJ whole genome shotgun (WGS) entry which is preliminary data.</text>
</comment>
<protein>
    <submittedName>
        <fullName evidence="1">Uncharacterized protein</fullName>
    </submittedName>
</protein>
<gene>
    <name evidence="1" type="ORF">GCM10007916_04630</name>
</gene>
<keyword evidence="2" id="KW-1185">Reference proteome</keyword>
<organism evidence="1 2">
    <name type="scientific">Psychromonas marina</name>
    <dbReference type="NCBI Taxonomy" id="88364"/>
    <lineage>
        <taxon>Bacteria</taxon>
        <taxon>Pseudomonadati</taxon>
        <taxon>Pseudomonadota</taxon>
        <taxon>Gammaproteobacteria</taxon>
        <taxon>Alteromonadales</taxon>
        <taxon>Psychromonadaceae</taxon>
        <taxon>Psychromonas</taxon>
    </lineage>
</organism>
<evidence type="ECO:0000313" key="1">
    <source>
        <dbReference type="EMBL" id="GLS89396.1"/>
    </source>
</evidence>
<dbReference type="EMBL" id="BSPQ01000001">
    <property type="protein sequence ID" value="GLS89396.1"/>
    <property type="molecule type" value="Genomic_DNA"/>
</dbReference>
<name>A0ABQ6DW82_9GAMM</name>
<reference evidence="2" key="1">
    <citation type="journal article" date="2019" name="Int. J. Syst. Evol. Microbiol.">
        <title>The Global Catalogue of Microorganisms (GCM) 10K type strain sequencing project: providing services to taxonomists for standard genome sequencing and annotation.</title>
        <authorList>
            <consortium name="The Broad Institute Genomics Platform"/>
            <consortium name="The Broad Institute Genome Sequencing Center for Infectious Disease"/>
            <person name="Wu L."/>
            <person name="Ma J."/>
        </authorList>
    </citation>
    <scope>NUCLEOTIDE SEQUENCE [LARGE SCALE GENOMIC DNA]</scope>
    <source>
        <strain evidence="2">NBRC 103166</strain>
    </source>
</reference>